<feature type="transmembrane region" description="Helical" evidence="12">
    <location>
        <begin position="84"/>
        <end position="109"/>
    </location>
</feature>
<evidence type="ECO:0000256" key="8">
    <source>
        <dbReference type="ARBA" id="ARBA00022989"/>
    </source>
</evidence>
<sequence length="262" mass="30136">MLTREKIVYYLESDESSVAKWVNLIVPALVLLSSAIFVAETHPIDPELKSVLTQINAIILLIFALEYAIRFWCAENKLTFFFSFYSIIDLLVILPFFVKAFDFSFILIFRWFRILRLLRFIETQTFFGSIDREDGTILARILFTLFAIIFVYSGLIYQVEHPVNPEDFTTFFDAFYFSVVTMTTVGFGDVTPLSPWGRLMTVMMILTGVALIPWQVGDLIKQLIKTAHKVERECGVCRLSFHDTDAKFCKRCGAELLPPDEG</sequence>
<evidence type="ECO:0000256" key="6">
    <source>
        <dbReference type="ARBA" id="ARBA00022882"/>
    </source>
</evidence>
<keyword evidence="4 12" id="KW-0812">Transmembrane</keyword>
<dbReference type="Pfam" id="PF00520">
    <property type="entry name" value="Ion_trans"/>
    <property type="match status" value="1"/>
</dbReference>
<evidence type="ECO:0000256" key="2">
    <source>
        <dbReference type="ARBA" id="ARBA00022448"/>
    </source>
</evidence>
<dbReference type="GO" id="GO:0001508">
    <property type="term" value="P:action potential"/>
    <property type="evidence" value="ECO:0007669"/>
    <property type="project" value="TreeGrafter"/>
</dbReference>
<feature type="transmembrane region" description="Helical" evidence="12">
    <location>
        <begin position="137"/>
        <end position="156"/>
    </location>
</feature>
<dbReference type="InterPro" id="IPR005821">
    <property type="entry name" value="Ion_trans_dom"/>
</dbReference>
<dbReference type="PANTHER" id="PTHR11537:SF254">
    <property type="entry name" value="POTASSIUM VOLTAGE-GATED CHANNEL PROTEIN SHAB"/>
    <property type="match status" value="1"/>
</dbReference>
<dbReference type="PANTHER" id="PTHR11537">
    <property type="entry name" value="VOLTAGE-GATED POTASSIUM CHANNEL"/>
    <property type="match status" value="1"/>
</dbReference>
<feature type="transmembrane region" description="Helical" evidence="12">
    <location>
        <begin position="199"/>
        <end position="216"/>
    </location>
</feature>
<dbReference type="Gene3D" id="1.10.287.70">
    <property type="match status" value="1"/>
</dbReference>
<keyword evidence="3" id="KW-0633">Potassium transport</keyword>
<dbReference type="Gene3D" id="1.20.120.350">
    <property type="entry name" value="Voltage-gated potassium channels. Chain C"/>
    <property type="match status" value="1"/>
</dbReference>
<keyword evidence="8 12" id="KW-1133">Transmembrane helix</keyword>
<keyword evidence="2" id="KW-0813">Transport</keyword>
<evidence type="ECO:0000256" key="9">
    <source>
        <dbReference type="ARBA" id="ARBA00023065"/>
    </source>
</evidence>
<evidence type="ECO:0000256" key="3">
    <source>
        <dbReference type="ARBA" id="ARBA00022538"/>
    </source>
</evidence>
<accession>A0A7C3VNN4</accession>
<feature type="domain" description="Ion transport" evidence="13">
    <location>
        <begin position="20"/>
        <end position="211"/>
    </location>
</feature>
<name>A0A7C3VNN4_9CYAN</name>
<evidence type="ECO:0000256" key="5">
    <source>
        <dbReference type="ARBA" id="ARBA00022826"/>
    </source>
</evidence>
<dbReference type="GO" id="GO:0008076">
    <property type="term" value="C:voltage-gated potassium channel complex"/>
    <property type="evidence" value="ECO:0007669"/>
    <property type="project" value="InterPro"/>
</dbReference>
<evidence type="ECO:0000313" key="14">
    <source>
        <dbReference type="EMBL" id="HGG02318.1"/>
    </source>
</evidence>
<evidence type="ECO:0000256" key="4">
    <source>
        <dbReference type="ARBA" id="ARBA00022692"/>
    </source>
</evidence>
<keyword evidence="10 12" id="KW-0472">Membrane</keyword>
<dbReference type="InterPro" id="IPR027359">
    <property type="entry name" value="Volt_channel_dom_sf"/>
</dbReference>
<dbReference type="SUPFAM" id="SSF81324">
    <property type="entry name" value="Voltage-gated potassium channels"/>
    <property type="match status" value="1"/>
</dbReference>
<evidence type="ECO:0000256" key="7">
    <source>
        <dbReference type="ARBA" id="ARBA00022958"/>
    </source>
</evidence>
<evidence type="ECO:0000256" key="11">
    <source>
        <dbReference type="ARBA" id="ARBA00023303"/>
    </source>
</evidence>
<keyword evidence="11" id="KW-0407">Ion channel</keyword>
<dbReference type="EMBL" id="DSPX01000175">
    <property type="protein sequence ID" value="HGG02318.1"/>
    <property type="molecule type" value="Genomic_DNA"/>
</dbReference>
<evidence type="ECO:0000256" key="12">
    <source>
        <dbReference type="SAM" id="Phobius"/>
    </source>
</evidence>
<feature type="transmembrane region" description="Helical" evidence="12">
    <location>
        <begin position="20"/>
        <end position="39"/>
    </location>
</feature>
<dbReference type="PRINTS" id="PR00169">
    <property type="entry name" value="KCHANNEL"/>
</dbReference>
<keyword evidence="9" id="KW-0406">Ion transport</keyword>
<evidence type="ECO:0000256" key="10">
    <source>
        <dbReference type="ARBA" id="ARBA00023136"/>
    </source>
</evidence>
<evidence type="ECO:0000256" key="1">
    <source>
        <dbReference type="ARBA" id="ARBA00004141"/>
    </source>
</evidence>
<protein>
    <submittedName>
        <fullName evidence="14">Ion transporter</fullName>
    </submittedName>
</protein>
<keyword evidence="6" id="KW-0851">Voltage-gated channel</keyword>
<keyword evidence="7" id="KW-0630">Potassium</keyword>
<feature type="transmembrane region" description="Helical" evidence="12">
    <location>
        <begin position="168"/>
        <end position="187"/>
    </location>
</feature>
<keyword evidence="5" id="KW-0631">Potassium channel</keyword>
<feature type="transmembrane region" description="Helical" evidence="12">
    <location>
        <begin position="51"/>
        <end position="72"/>
    </location>
</feature>
<dbReference type="InterPro" id="IPR028325">
    <property type="entry name" value="VG_K_chnl"/>
</dbReference>
<comment type="caution">
    <text evidence="14">The sequence shown here is derived from an EMBL/GenBank/DDBJ whole genome shotgun (WGS) entry which is preliminary data.</text>
</comment>
<comment type="subcellular location">
    <subcellularLocation>
        <location evidence="1">Membrane</location>
        <topology evidence="1">Multi-pass membrane protein</topology>
    </subcellularLocation>
</comment>
<dbReference type="AlphaFoldDB" id="A0A7C3VNN4"/>
<organism evidence="14">
    <name type="scientific">Planktothricoides sp. SpSt-374</name>
    <dbReference type="NCBI Taxonomy" id="2282167"/>
    <lineage>
        <taxon>Bacteria</taxon>
        <taxon>Bacillati</taxon>
        <taxon>Cyanobacteriota</taxon>
        <taxon>Cyanophyceae</taxon>
        <taxon>Oscillatoriophycideae</taxon>
        <taxon>Oscillatoriales</taxon>
        <taxon>Oscillatoriaceae</taxon>
        <taxon>Planktothricoides</taxon>
    </lineage>
</organism>
<reference evidence="14" key="1">
    <citation type="journal article" date="2020" name="mSystems">
        <title>Genome- and Community-Level Interaction Insights into Carbon Utilization and Element Cycling Functions of Hydrothermarchaeota in Hydrothermal Sediment.</title>
        <authorList>
            <person name="Zhou Z."/>
            <person name="Liu Y."/>
            <person name="Xu W."/>
            <person name="Pan J."/>
            <person name="Luo Z.H."/>
            <person name="Li M."/>
        </authorList>
    </citation>
    <scope>NUCLEOTIDE SEQUENCE [LARGE SCALE GENOMIC DNA]</scope>
    <source>
        <strain evidence="14">SpSt-374</strain>
    </source>
</reference>
<gene>
    <name evidence="14" type="ORF">ENR15_17170</name>
</gene>
<evidence type="ECO:0000259" key="13">
    <source>
        <dbReference type="Pfam" id="PF00520"/>
    </source>
</evidence>
<proteinExistence type="predicted"/>
<dbReference type="GO" id="GO:0005249">
    <property type="term" value="F:voltage-gated potassium channel activity"/>
    <property type="evidence" value="ECO:0007669"/>
    <property type="project" value="InterPro"/>
</dbReference>